<dbReference type="EMBL" id="HBUF01346920">
    <property type="protein sequence ID" value="CAG6710333.1"/>
    <property type="molecule type" value="Transcribed_RNA"/>
</dbReference>
<dbReference type="AlphaFoldDB" id="A0A8D8UNC8"/>
<dbReference type="EMBL" id="HBUF01346922">
    <property type="protein sequence ID" value="CAG6710337.1"/>
    <property type="molecule type" value="Transcribed_RNA"/>
</dbReference>
<reference evidence="1" key="1">
    <citation type="submission" date="2021-05" db="EMBL/GenBank/DDBJ databases">
        <authorList>
            <person name="Alioto T."/>
            <person name="Alioto T."/>
            <person name="Gomez Garrido J."/>
        </authorList>
    </citation>
    <scope>NUCLEOTIDE SEQUENCE</scope>
</reference>
<proteinExistence type="predicted"/>
<evidence type="ECO:0000313" key="1">
    <source>
        <dbReference type="EMBL" id="CAG6710335.1"/>
    </source>
</evidence>
<dbReference type="EMBL" id="HBUF01346923">
    <property type="protein sequence ID" value="CAG6710339.1"/>
    <property type="molecule type" value="Transcribed_RNA"/>
</dbReference>
<sequence>MDTHCYGVHAAHLPDQVQYSGQYYFRVGQEDGPDIRSPCTCLLWHCHLLHLFQAVLPPARHSRPVHPIREPGLCATVRRHLGLPVPHVWAGWREGEHVGRQEERLNRQARDARHEAKEELTRRIICLDVPYEFVQIVIKSKSNGMTSTRIRIQTLIYRI</sequence>
<accession>A0A8D8UNC8</accession>
<name>A0A8D8UNC8_9HEMI</name>
<organism evidence="1">
    <name type="scientific">Cacopsylla melanoneura</name>
    <dbReference type="NCBI Taxonomy" id="428564"/>
    <lineage>
        <taxon>Eukaryota</taxon>
        <taxon>Metazoa</taxon>
        <taxon>Ecdysozoa</taxon>
        <taxon>Arthropoda</taxon>
        <taxon>Hexapoda</taxon>
        <taxon>Insecta</taxon>
        <taxon>Pterygota</taxon>
        <taxon>Neoptera</taxon>
        <taxon>Paraneoptera</taxon>
        <taxon>Hemiptera</taxon>
        <taxon>Sternorrhyncha</taxon>
        <taxon>Psylloidea</taxon>
        <taxon>Psyllidae</taxon>
        <taxon>Psyllinae</taxon>
        <taxon>Cacopsylla</taxon>
    </lineage>
</organism>
<dbReference type="EMBL" id="HBUF01346921">
    <property type="protein sequence ID" value="CAG6710335.1"/>
    <property type="molecule type" value="Transcribed_RNA"/>
</dbReference>
<protein>
    <submittedName>
        <fullName evidence="1">Uncharacterized protein</fullName>
    </submittedName>
</protein>